<reference evidence="11 12" key="1">
    <citation type="submission" date="2018-08" db="EMBL/GenBank/DDBJ databases">
        <title>Genomic taxonomy of the Vibrionaceae family.</title>
        <authorList>
            <person name="Gomez-Gil B."/>
            <person name="Tanaka M."/>
            <person name="Sawabe T."/>
            <person name="Enciso-Ibarra K."/>
        </authorList>
    </citation>
    <scope>NUCLEOTIDE SEQUENCE [LARGE SCALE GENOMIC DNA]</scope>
    <source>
        <strain evidence="11 12">CAIM 1831</strain>
    </source>
</reference>
<protein>
    <recommendedName>
        <fullName evidence="10">Trimeric autotransporter adhesin YadA-like C-terminal membrane anchor domain-containing protein</fullName>
    </recommendedName>
</protein>
<dbReference type="RefSeq" id="WP_128811567.1">
    <property type="nucleotide sequence ID" value="NZ_CP032093.1"/>
</dbReference>
<feature type="region of interest" description="Disordered" evidence="8">
    <location>
        <begin position="25"/>
        <end position="145"/>
    </location>
</feature>
<dbReference type="Pfam" id="PF03895">
    <property type="entry name" value="YadA_anchor"/>
    <property type="match status" value="1"/>
</dbReference>
<dbReference type="InterPro" id="IPR005594">
    <property type="entry name" value="YadA_C"/>
</dbReference>
<feature type="signal peptide" evidence="9">
    <location>
        <begin position="1"/>
        <end position="22"/>
    </location>
</feature>
<keyword evidence="6" id="KW-0472">Membrane</keyword>
<evidence type="ECO:0000259" key="10">
    <source>
        <dbReference type="Pfam" id="PF03895"/>
    </source>
</evidence>
<evidence type="ECO:0000313" key="12">
    <source>
        <dbReference type="Proteomes" id="UP000262832"/>
    </source>
</evidence>
<keyword evidence="5 9" id="KW-0732">Signal</keyword>
<feature type="chain" id="PRO_5047005587" description="Trimeric autotransporter adhesin YadA-like C-terminal membrane anchor domain-containing protein" evidence="9">
    <location>
        <begin position="23"/>
        <end position="246"/>
    </location>
</feature>
<gene>
    <name evidence="11" type="ORF">D1115_12435</name>
</gene>
<keyword evidence="12" id="KW-1185">Reference proteome</keyword>
<evidence type="ECO:0000256" key="6">
    <source>
        <dbReference type="ARBA" id="ARBA00023136"/>
    </source>
</evidence>
<keyword evidence="3" id="KW-1134">Transmembrane beta strand</keyword>
<name>A0ABN5PGN1_9VIBR</name>
<evidence type="ECO:0000256" key="3">
    <source>
        <dbReference type="ARBA" id="ARBA00022452"/>
    </source>
</evidence>
<keyword evidence="4" id="KW-0812">Transmembrane</keyword>
<dbReference type="Gene3D" id="3.30.1300.30">
    <property type="entry name" value="GSPII I/J protein-like"/>
    <property type="match status" value="1"/>
</dbReference>
<comment type="subcellular location">
    <subcellularLocation>
        <location evidence="2">Cell outer membrane</location>
    </subcellularLocation>
    <subcellularLocation>
        <location evidence="1">Cell surface</location>
    </subcellularLocation>
</comment>
<evidence type="ECO:0000313" key="11">
    <source>
        <dbReference type="EMBL" id="AXY02405.1"/>
    </source>
</evidence>
<feature type="domain" description="Trimeric autotransporter adhesin YadA-like C-terminal membrane anchor" evidence="10">
    <location>
        <begin position="185"/>
        <end position="245"/>
    </location>
</feature>
<evidence type="ECO:0000256" key="2">
    <source>
        <dbReference type="ARBA" id="ARBA00004442"/>
    </source>
</evidence>
<dbReference type="InterPro" id="IPR045584">
    <property type="entry name" value="Pilin-like"/>
</dbReference>
<dbReference type="EMBL" id="CP032093">
    <property type="protein sequence ID" value="AXY02405.1"/>
    <property type="molecule type" value="Genomic_DNA"/>
</dbReference>
<proteinExistence type="predicted"/>
<evidence type="ECO:0000256" key="5">
    <source>
        <dbReference type="ARBA" id="ARBA00022729"/>
    </source>
</evidence>
<evidence type="ECO:0000256" key="9">
    <source>
        <dbReference type="SAM" id="SignalP"/>
    </source>
</evidence>
<accession>A0ABN5PGN1</accession>
<organism evidence="11 12">
    <name type="scientific">Vibrio alfacsensis</name>
    <dbReference type="NCBI Taxonomy" id="1074311"/>
    <lineage>
        <taxon>Bacteria</taxon>
        <taxon>Pseudomonadati</taxon>
        <taxon>Pseudomonadota</taxon>
        <taxon>Gammaproteobacteria</taxon>
        <taxon>Vibrionales</taxon>
        <taxon>Vibrionaceae</taxon>
        <taxon>Vibrio</taxon>
    </lineage>
</organism>
<keyword evidence="7" id="KW-0998">Cell outer membrane</keyword>
<evidence type="ECO:0000256" key="7">
    <source>
        <dbReference type="ARBA" id="ARBA00023237"/>
    </source>
</evidence>
<evidence type="ECO:0000256" key="4">
    <source>
        <dbReference type="ARBA" id="ARBA00022692"/>
    </source>
</evidence>
<dbReference type="SUPFAM" id="SSF54523">
    <property type="entry name" value="Pili subunits"/>
    <property type="match status" value="1"/>
</dbReference>
<evidence type="ECO:0000256" key="8">
    <source>
        <dbReference type="SAM" id="MobiDB-lite"/>
    </source>
</evidence>
<sequence length="246" mass="26180">MTHNIAKLTAACTLLASFSSFAAITSDRPHPDRSPTPPIEAVPEQPTLPEKDNGIPSIPERPHPDQSPTPPIEAAPEQPTLPEKDNGIPSIPERPHPDQSPTPPIEAAPEQPTLPEKDNGIPSIPERPTPQLPSNPIENNPTDDRLNNLENLAMEYDYRLNEQAEQMDGIRASLHAVTNARPYATNGELAIGAGVGFAGSKEAVAIGGAYGLTDQVSLSGTFHYESSGKYSSSEVAGGVGVQFTFK</sequence>
<dbReference type="Proteomes" id="UP000262832">
    <property type="component" value="Chromosome I"/>
</dbReference>
<evidence type="ECO:0000256" key="1">
    <source>
        <dbReference type="ARBA" id="ARBA00004241"/>
    </source>
</evidence>